<evidence type="ECO:0000256" key="2">
    <source>
        <dbReference type="ARBA" id="ARBA00022884"/>
    </source>
</evidence>
<accession>A0A1F5GB93</accession>
<keyword evidence="2 3" id="KW-0694">RNA-binding</keyword>
<sequence length="77" mass="9020">MEEFLKLLIEPLVSDIKKIKIEKVENERNFQFKILVPKNDIAKLIGKEGKMIKAIKNLIKIRAIKEEVFVTLEIQEV</sequence>
<dbReference type="GO" id="GO:0003723">
    <property type="term" value="F:RNA binding"/>
    <property type="evidence" value="ECO:0007669"/>
    <property type="project" value="UniProtKB-UniRule"/>
</dbReference>
<name>A0A1F5GB93_9BACT</name>
<evidence type="ECO:0000313" key="5">
    <source>
        <dbReference type="Proteomes" id="UP000178577"/>
    </source>
</evidence>
<keyword evidence="1" id="KW-0963">Cytoplasm</keyword>
<reference evidence="4 5" key="1">
    <citation type="journal article" date="2016" name="Nat. Commun.">
        <title>Thousands of microbial genomes shed light on interconnected biogeochemical processes in an aquifer system.</title>
        <authorList>
            <person name="Anantharaman K."/>
            <person name="Brown C.T."/>
            <person name="Hug L.A."/>
            <person name="Sharon I."/>
            <person name="Castelle C.J."/>
            <person name="Probst A.J."/>
            <person name="Thomas B.C."/>
            <person name="Singh A."/>
            <person name="Wilkins M.J."/>
            <person name="Karaoz U."/>
            <person name="Brodie E.L."/>
            <person name="Williams K.H."/>
            <person name="Hubbard S.S."/>
            <person name="Banfield J.F."/>
        </authorList>
    </citation>
    <scope>NUCLEOTIDE SEQUENCE [LARGE SCALE GENOMIC DNA]</scope>
</reference>
<evidence type="ECO:0000313" key="4">
    <source>
        <dbReference type="EMBL" id="OGD89105.1"/>
    </source>
</evidence>
<evidence type="ECO:0000256" key="1">
    <source>
        <dbReference type="ARBA" id="ARBA00022490"/>
    </source>
</evidence>
<organism evidence="4 5">
    <name type="scientific">Candidatus Curtissbacteria bacterium RIFCSPHIGHO2_01_FULL_40_12</name>
    <dbReference type="NCBI Taxonomy" id="1797710"/>
    <lineage>
        <taxon>Bacteria</taxon>
        <taxon>Candidatus Curtissiibacteriota</taxon>
    </lineage>
</organism>
<dbReference type="PANTHER" id="PTHR34654:SF1">
    <property type="entry name" value="RNA-BINDING PROTEIN KHPA"/>
    <property type="match status" value="1"/>
</dbReference>
<evidence type="ECO:0000256" key="3">
    <source>
        <dbReference type="PROSITE-ProRule" id="PRU00117"/>
    </source>
</evidence>
<protein>
    <submittedName>
        <fullName evidence="4">Uncharacterized protein</fullName>
    </submittedName>
</protein>
<dbReference type="InterPro" id="IPR020627">
    <property type="entry name" value="KhpA"/>
</dbReference>
<dbReference type="InterPro" id="IPR009019">
    <property type="entry name" value="KH_sf_prok-type"/>
</dbReference>
<dbReference type="EMBL" id="MFAY01000018">
    <property type="protein sequence ID" value="OGD89105.1"/>
    <property type="molecule type" value="Genomic_DNA"/>
</dbReference>
<dbReference type="PROSITE" id="PS50084">
    <property type="entry name" value="KH_TYPE_1"/>
    <property type="match status" value="1"/>
</dbReference>
<dbReference type="Proteomes" id="UP000178577">
    <property type="component" value="Unassembled WGS sequence"/>
</dbReference>
<dbReference type="AlphaFoldDB" id="A0A1F5GB93"/>
<dbReference type="PANTHER" id="PTHR34654">
    <property type="entry name" value="UPF0109 PROTEIN SCO5592"/>
    <property type="match status" value="1"/>
</dbReference>
<dbReference type="Gene3D" id="3.30.300.20">
    <property type="match status" value="1"/>
</dbReference>
<comment type="caution">
    <text evidence="4">The sequence shown here is derived from an EMBL/GenBank/DDBJ whole genome shotgun (WGS) entry which is preliminary data.</text>
</comment>
<gene>
    <name evidence="4" type="ORF">A2693_04445</name>
</gene>
<proteinExistence type="predicted"/>
<dbReference type="InterPro" id="IPR015946">
    <property type="entry name" value="KH_dom-like_a/b"/>
</dbReference>
<dbReference type="Pfam" id="PF13083">
    <property type="entry name" value="KH_KhpA-B"/>
    <property type="match status" value="1"/>
</dbReference>
<dbReference type="SUPFAM" id="SSF54814">
    <property type="entry name" value="Prokaryotic type KH domain (KH-domain type II)"/>
    <property type="match status" value="1"/>
</dbReference>